<evidence type="ECO:0000313" key="9">
    <source>
        <dbReference type="Proteomes" id="UP000198418"/>
    </source>
</evidence>
<dbReference type="InterPro" id="IPR001626">
    <property type="entry name" value="ABC_TroCD"/>
</dbReference>
<keyword evidence="3 6" id="KW-0812">Transmembrane</keyword>
<feature type="transmembrane region" description="Helical" evidence="7">
    <location>
        <begin position="275"/>
        <end position="296"/>
    </location>
</feature>
<keyword evidence="5 7" id="KW-0472">Membrane</keyword>
<evidence type="ECO:0000256" key="5">
    <source>
        <dbReference type="ARBA" id="ARBA00023136"/>
    </source>
</evidence>
<keyword evidence="9" id="KW-1185">Reference proteome</keyword>
<dbReference type="Proteomes" id="UP000198418">
    <property type="component" value="Unassembled WGS sequence"/>
</dbReference>
<gene>
    <name evidence="8" type="ORF">SAMN06265338_11558</name>
</gene>
<dbReference type="EMBL" id="FYDG01000015">
    <property type="protein sequence ID" value="SNB81490.1"/>
    <property type="molecule type" value="Genomic_DNA"/>
</dbReference>
<evidence type="ECO:0000256" key="3">
    <source>
        <dbReference type="ARBA" id="ARBA00022692"/>
    </source>
</evidence>
<reference evidence="9" key="1">
    <citation type="submission" date="2017-06" db="EMBL/GenBank/DDBJ databases">
        <authorList>
            <person name="Varghese N."/>
            <person name="Submissions S."/>
        </authorList>
    </citation>
    <scope>NUCLEOTIDE SEQUENCE [LARGE SCALE GENOMIC DNA]</scope>
    <source>
        <strain evidence="9">DSM 137</strain>
    </source>
</reference>
<comment type="similarity">
    <text evidence="2 6">Belongs to the ABC-3 integral membrane protein family.</text>
</comment>
<protein>
    <submittedName>
        <fullName evidence="8">Zinc/manganese transport system permease protein</fullName>
    </submittedName>
</protein>
<evidence type="ECO:0000256" key="6">
    <source>
        <dbReference type="RuleBase" id="RU003943"/>
    </source>
</evidence>
<accession>A0A212S819</accession>
<dbReference type="PANTHER" id="PTHR30477">
    <property type="entry name" value="ABC-TRANSPORTER METAL-BINDING PROTEIN"/>
    <property type="match status" value="1"/>
</dbReference>
<organism evidence="8 9">
    <name type="scientific">Rhodoblastus acidophilus</name>
    <name type="common">Rhodopseudomonas acidophila</name>
    <dbReference type="NCBI Taxonomy" id="1074"/>
    <lineage>
        <taxon>Bacteria</taxon>
        <taxon>Pseudomonadati</taxon>
        <taxon>Pseudomonadota</taxon>
        <taxon>Alphaproteobacteria</taxon>
        <taxon>Hyphomicrobiales</taxon>
        <taxon>Rhodoblastaceae</taxon>
        <taxon>Rhodoblastus</taxon>
    </lineage>
</organism>
<dbReference type="GO" id="GO:0043190">
    <property type="term" value="C:ATP-binding cassette (ABC) transporter complex"/>
    <property type="evidence" value="ECO:0007669"/>
    <property type="project" value="InterPro"/>
</dbReference>
<comment type="subcellular location">
    <subcellularLocation>
        <location evidence="6">Cell membrane</location>
        <topology evidence="6">Multi-pass membrane protein</topology>
    </subcellularLocation>
    <subcellularLocation>
        <location evidence="1">Membrane</location>
        <topology evidence="1">Multi-pass membrane protein</topology>
    </subcellularLocation>
</comment>
<evidence type="ECO:0000313" key="8">
    <source>
        <dbReference type="EMBL" id="SNB81490.1"/>
    </source>
</evidence>
<feature type="transmembrane region" description="Helical" evidence="7">
    <location>
        <begin position="246"/>
        <end position="269"/>
    </location>
</feature>
<feature type="transmembrane region" description="Helical" evidence="7">
    <location>
        <begin position="121"/>
        <end position="139"/>
    </location>
</feature>
<evidence type="ECO:0000256" key="4">
    <source>
        <dbReference type="ARBA" id="ARBA00022989"/>
    </source>
</evidence>
<feature type="transmembrane region" description="Helical" evidence="7">
    <location>
        <begin position="38"/>
        <end position="58"/>
    </location>
</feature>
<dbReference type="Pfam" id="PF00950">
    <property type="entry name" value="ABC-3"/>
    <property type="match status" value="1"/>
</dbReference>
<keyword evidence="6" id="KW-0813">Transport</keyword>
<evidence type="ECO:0000256" key="2">
    <source>
        <dbReference type="ARBA" id="ARBA00008034"/>
    </source>
</evidence>
<sequence length="308" mass="31755">MRGAFKFVLSLGRKRLNKVMLYDWLIAPFADYEFMRRALVGSCALACAGAPLGVFLLLRRMALSGDALAHAILPGAALGYLVAGLSLPAMTLGGVLAGFAVALGSGAVARATALREEASLAAFYLVSLALGVTLVSVRGSNVDLLHVLFGSVLALDDSTLILLASIASVTLVGLAAIYRPLVLETLDPGFLNSVSRVGAAIQSAFLMLVALNLVAGFHALGTLLSVGMMMLPAISARLWTHNMSGMIALAGLFGLIGAYAGLLASYFLGLPSGPLIILACGALYVLSLVVGPAGGVMRKFTPRAHLEG</sequence>
<evidence type="ECO:0000256" key="7">
    <source>
        <dbReference type="SAM" id="Phobius"/>
    </source>
</evidence>
<dbReference type="GO" id="GO:0010043">
    <property type="term" value="P:response to zinc ion"/>
    <property type="evidence" value="ECO:0007669"/>
    <property type="project" value="TreeGrafter"/>
</dbReference>
<evidence type="ECO:0000256" key="1">
    <source>
        <dbReference type="ARBA" id="ARBA00004141"/>
    </source>
</evidence>
<dbReference type="AlphaFoldDB" id="A0A212S819"/>
<dbReference type="SUPFAM" id="SSF81345">
    <property type="entry name" value="ABC transporter involved in vitamin B12 uptake, BtuC"/>
    <property type="match status" value="1"/>
</dbReference>
<keyword evidence="4 7" id="KW-1133">Transmembrane helix</keyword>
<proteinExistence type="inferred from homology"/>
<name>A0A212S819_RHOAC</name>
<dbReference type="GO" id="GO:0055085">
    <property type="term" value="P:transmembrane transport"/>
    <property type="evidence" value="ECO:0007669"/>
    <property type="project" value="InterPro"/>
</dbReference>
<feature type="transmembrane region" description="Helical" evidence="7">
    <location>
        <begin position="159"/>
        <end position="178"/>
    </location>
</feature>
<dbReference type="InterPro" id="IPR037294">
    <property type="entry name" value="ABC_BtuC-like"/>
</dbReference>
<dbReference type="PANTHER" id="PTHR30477:SF13">
    <property type="entry name" value="IRON TRANSPORT SYSTEM MEMBRANE PROTEIN HI_0360-RELATED"/>
    <property type="match status" value="1"/>
</dbReference>